<reference evidence="2 3" key="1">
    <citation type="journal article" date="2013" name="PLoS ONE">
        <title>Genomic and secretomic analyses reveal unique features of the lignocellulolytic enzyme system of Penicillium decumbens.</title>
        <authorList>
            <person name="Liu G."/>
            <person name="Zhang L."/>
            <person name="Wei X."/>
            <person name="Zou G."/>
            <person name="Qin Y."/>
            <person name="Ma L."/>
            <person name="Li J."/>
            <person name="Zheng H."/>
            <person name="Wang S."/>
            <person name="Wang C."/>
            <person name="Xun L."/>
            <person name="Zhao G.-P."/>
            <person name="Zhou Z."/>
            <person name="Qu Y."/>
        </authorList>
    </citation>
    <scope>NUCLEOTIDE SEQUENCE [LARGE SCALE GENOMIC DNA]</scope>
    <source>
        <strain evidence="3">114-2 / CGMCC 5302</strain>
    </source>
</reference>
<accession>S7ZPT5</accession>
<feature type="region of interest" description="Disordered" evidence="1">
    <location>
        <begin position="1"/>
        <end position="100"/>
    </location>
</feature>
<gene>
    <name evidence="2" type="ORF">PDE_07354</name>
</gene>
<evidence type="ECO:0008006" key="4">
    <source>
        <dbReference type="Google" id="ProtNLM"/>
    </source>
</evidence>
<dbReference type="Pfam" id="PF04749">
    <property type="entry name" value="PLAC8"/>
    <property type="match status" value="1"/>
</dbReference>
<feature type="region of interest" description="Disordered" evidence="1">
    <location>
        <begin position="348"/>
        <end position="368"/>
    </location>
</feature>
<dbReference type="EMBL" id="KB644414">
    <property type="protein sequence ID" value="EPS32394.1"/>
    <property type="molecule type" value="Genomic_DNA"/>
</dbReference>
<evidence type="ECO:0000313" key="3">
    <source>
        <dbReference type="Proteomes" id="UP000019376"/>
    </source>
</evidence>
<feature type="compositionally biased region" description="Polar residues" evidence="1">
    <location>
        <begin position="75"/>
        <end position="85"/>
    </location>
</feature>
<dbReference type="InterPro" id="IPR006461">
    <property type="entry name" value="PLAC_motif_containing"/>
</dbReference>
<keyword evidence="3" id="KW-1185">Reference proteome</keyword>
<feature type="compositionally biased region" description="Basic and acidic residues" evidence="1">
    <location>
        <begin position="86"/>
        <end position="95"/>
    </location>
</feature>
<feature type="compositionally biased region" description="Low complexity" evidence="1">
    <location>
        <begin position="55"/>
        <end position="73"/>
    </location>
</feature>
<dbReference type="AlphaFoldDB" id="S7ZPT5"/>
<evidence type="ECO:0000313" key="2">
    <source>
        <dbReference type="EMBL" id="EPS32394.1"/>
    </source>
</evidence>
<dbReference type="eggNOG" id="ENOG502S5E0">
    <property type="taxonomic scope" value="Eukaryota"/>
</dbReference>
<organism evidence="2 3">
    <name type="scientific">Penicillium oxalicum (strain 114-2 / CGMCC 5302)</name>
    <name type="common">Penicillium decumbens</name>
    <dbReference type="NCBI Taxonomy" id="933388"/>
    <lineage>
        <taxon>Eukaryota</taxon>
        <taxon>Fungi</taxon>
        <taxon>Dikarya</taxon>
        <taxon>Ascomycota</taxon>
        <taxon>Pezizomycotina</taxon>
        <taxon>Eurotiomycetes</taxon>
        <taxon>Eurotiomycetidae</taxon>
        <taxon>Eurotiales</taxon>
        <taxon>Aspergillaceae</taxon>
        <taxon>Penicillium</taxon>
    </lineage>
</organism>
<feature type="compositionally biased region" description="Polar residues" evidence="1">
    <location>
        <begin position="10"/>
        <end position="23"/>
    </location>
</feature>
<dbReference type="OrthoDB" id="1045822at2759"/>
<dbReference type="NCBIfam" id="TIGR01571">
    <property type="entry name" value="A_thal_Cys_rich"/>
    <property type="match status" value="1"/>
</dbReference>
<evidence type="ECO:0000256" key="1">
    <source>
        <dbReference type="SAM" id="MobiDB-lite"/>
    </source>
</evidence>
<dbReference type="PhylomeDB" id="S7ZPT5"/>
<dbReference type="Proteomes" id="UP000019376">
    <property type="component" value="Unassembled WGS sequence"/>
</dbReference>
<sequence>MDRPLHLDTQCGQGQDQRYSFVNTPREMQGSDESSVPVFAPRLPSHSVHDPAYLQSQHVPQQPPTTSQSPHGQYENYNHSVQPHQYESDEKKSYGNEKGLMPPYAQCPPVEQHPAFHVPATPNRELQFSPQPPQYPHDEVPSSAGQYPDGFHPAEIQRSETFSIEPDSNPLQSPLATYLPPPTAPTMISSPDQPLSDLGAFHHPGQSMHPNQEAHGGNWHHEMCECSNITTCCLGVTCPCILYGRTQHRLAMKSRKQDPTNMLGYNTLNGSCIGMAFLCGCQWLFATVQHTRTRKAYGIQGNICTDCVRATCCTCCTLIQDEKEIQTREERRGRAAREQGATLLSPYTAPTAMTYPGPPTQMRHGRMG</sequence>
<dbReference type="PANTHER" id="PTHR15907">
    <property type="entry name" value="DUF614 FAMILY PROTEIN-RELATED"/>
    <property type="match status" value="1"/>
</dbReference>
<proteinExistence type="predicted"/>
<protein>
    <recommendedName>
        <fullName evidence="4">DUF614 domain-containing protein</fullName>
    </recommendedName>
</protein>
<dbReference type="HOGENOM" id="CLU_050253_2_0_1"/>
<name>S7ZPT5_PENO1</name>